<keyword evidence="3" id="KW-1185">Reference proteome</keyword>
<gene>
    <name evidence="2" type="ORF">YASMINEVIRUS_860</name>
</gene>
<feature type="compositionally biased region" description="Basic and acidic residues" evidence="1">
    <location>
        <begin position="228"/>
        <end position="237"/>
    </location>
</feature>
<protein>
    <submittedName>
        <fullName evidence="2">Uncharacterized protein</fullName>
    </submittedName>
</protein>
<proteinExistence type="predicted"/>
<comment type="caution">
    <text evidence="2">The sequence shown here is derived from an EMBL/GenBank/DDBJ whole genome shotgun (WGS) entry which is preliminary data.</text>
</comment>
<dbReference type="Proteomes" id="UP000594342">
    <property type="component" value="Unassembled WGS sequence"/>
</dbReference>
<organism evidence="2 3">
    <name type="scientific">Yasminevirus sp. GU-2018</name>
    <dbReference type="NCBI Taxonomy" id="2420051"/>
    <lineage>
        <taxon>Viruses</taxon>
        <taxon>Varidnaviria</taxon>
        <taxon>Bamfordvirae</taxon>
        <taxon>Nucleocytoviricota</taxon>
        <taxon>Megaviricetes</taxon>
        <taxon>Imitervirales</taxon>
        <taxon>Mimiviridae</taxon>
        <taxon>Klosneuvirinae</taxon>
        <taxon>Yasminevirus</taxon>
        <taxon>Yasminevirus saudimassiliense</taxon>
    </lineage>
</organism>
<evidence type="ECO:0000313" key="2">
    <source>
        <dbReference type="EMBL" id="VBB18397.1"/>
    </source>
</evidence>
<evidence type="ECO:0000313" key="3">
    <source>
        <dbReference type="Proteomes" id="UP000594342"/>
    </source>
</evidence>
<dbReference type="EMBL" id="UPSH01000001">
    <property type="protein sequence ID" value="VBB18397.1"/>
    <property type="molecule type" value="Genomic_DNA"/>
</dbReference>
<feature type="region of interest" description="Disordered" evidence="1">
    <location>
        <begin position="208"/>
        <end position="237"/>
    </location>
</feature>
<reference evidence="2 3" key="1">
    <citation type="submission" date="2018-10" db="EMBL/GenBank/DDBJ databases">
        <authorList>
            <consortium name="IHU Genomes"/>
        </authorList>
    </citation>
    <scope>NUCLEOTIDE SEQUENCE [LARGE SCALE GENOMIC DNA]</scope>
    <source>
        <strain evidence="2 3">A1</strain>
    </source>
</reference>
<name>A0A5K0U905_9VIRU</name>
<evidence type="ECO:0000256" key="1">
    <source>
        <dbReference type="SAM" id="MobiDB-lite"/>
    </source>
</evidence>
<accession>A0A5K0U905</accession>
<sequence length="237" mass="25767">MQSNENDQASDGRFVELVADGERFLLSHSTLDANPEFIVTLILKGTVSPTSCPHVQMESNEQFLFDVDPSVMKSVVSNLRKASVSTYSATINASLFPVMKGGSHVEQTNQITQSTQSTQSASVVVNQARPTEKTSIFKRVEDTKRVQPKFVEFSAMSDKPDGAPAFINLLGANVESASDRTASVNFTPSVTRTNNLNDSVNTSVEFSASSTMRESSAPPKGHHIYRSRKVEVDTSGK</sequence>